<dbReference type="FunFam" id="1.25.40.10:FF:000001">
    <property type="entry name" value="Clathrin heavy chain"/>
    <property type="match status" value="1"/>
</dbReference>
<dbReference type="GO" id="GO:0030132">
    <property type="term" value="C:clathrin coat of coated pit"/>
    <property type="evidence" value="ECO:0007669"/>
    <property type="project" value="InterPro"/>
</dbReference>
<evidence type="ECO:0000259" key="8">
    <source>
        <dbReference type="Pfam" id="PF09268"/>
    </source>
</evidence>
<dbReference type="GO" id="GO:0006886">
    <property type="term" value="P:intracellular protein transport"/>
    <property type="evidence" value="ECO:0007669"/>
    <property type="project" value="UniProtKB-UniRule"/>
</dbReference>
<dbReference type="Pfam" id="PF00637">
    <property type="entry name" value="Clathrin"/>
    <property type="match status" value="7"/>
</dbReference>
<dbReference type="GO" id="GO:0005829">
    <property type="term" value="C:cytosol"/>
    <property type="evidence" value="ECO:0007669"/>
    <property type="project" value="GOC"/>
</dbReference>
<keyword evidence="10" id="KW-1185">Reference proteome</keyword>
<keyword evidence="3 6" id="KW-0472">Membrane</keyword>
<dbReference type="PANTHER" id="PTHR10292">
    <property type="entry name" value="CLATHRIN HEAVY CHAIN RELATED"/>
    <property type="match status" value="1"/>
</dbReference>
<feature type="domain" description="Clathrin heavy chain linker core motif" evidence="8">
    <location>
        <begin position="334"/>
        <end position="356"/>
    </location>
</feature>
<evidence type="ECO:0000256" key="3">
    <source>
        <dbReference type="ARBA" id="ARBA00023136"/>
    </source>
</evidence>
<sequence length="1670" mass="187991">MSESPPIDLIDVCQLQSLGVNPASFNFLSTTLQSDHYVCCRETANGKNTVAMVDLKNNNSLTRKNMSADSVIMNPSQFIIALRAKGTALQVFDLSTKKRLKSNIMHEPIVFWQWLNDNEIGLVSAQKIYTWNVMDGTSNGPVELTSRHVSLANCQLTQMVTNFESSWFALCGVAQENNAIVGHIQLFSKARNISQPIQGHVCCFGKVRQQGASVDTQVFACASRTPTGGNLHLLEIEHQPGAPAFQKKTVEVFFPAEIANDFPISIQISDFYGVVYILTKYGFIHVYDLESGKKIFLNRISSDPIFTAAKFDDNKGVITVNRAGAVLAVEIATDRVIPYILNNLADVDLALSLASRSGLPGAEALFSQQFNQSLSSGDYQAAVKIAASSAQMRTPETINRLKALPTAPGQPAPILQYLVYLLDRGSLNQYESLELVRPLVMQNRIETLEKYLKEDKLICSEEIGDIIKPKNTPIALAVYYKSNTPAKVVDCLAELGQTDKILPFCQKVDYHPNYTTLIQSILRVNPDKAAEIATQLLSAEPDMDIEKTADIFFSQNYIQQGTAFLLDALKDDKPAQGDLQTRLLQVNLLNAPQVADAILGNNIFSHFDRPTIAKLSEQAALYQRALDLYDDTKDIKRVVSQHASEIPPDWVVSYFGKLNVDQSVSCLREMLSADKTKNMQVAIQVATKYSDLIGASKLIKIFEDFNCVDGLYYFLGSIVNTSQDADVVLKYIQCAAKMGQVKEIERVVRGNNVYNGEKVKNFLKEAKLDDQLPLIIVCDRFDFVHDLILYLYKNKFFKFIEVYVQQVNPAKTPQVVAALLDVDCDEQVIKSLLQSVVGKVPIGELCNEVEKRNRLKILLPFLEASLQSGVTDNAIYDTLAKIYIDSNNNPEKFLKENDQYNTLEVGKYCEKRDPYLAYIAYDKGQNDAELVKITNENAMYKYQARYVLKRSDPELWNTVLSDENTNRQQLIDQVIGTAIPEIEDPQPVSIAVKSFMDNGLTGQLVNLLEKIILESSPFNDNPSLQALMILTAIKVDPSKVMGYIERIDAYDPEEVAPVCIENKLYEEAFAIYDKFEKYSDAMKVLTEDVMSLDRAYDYAEKLDQKELWSQLGAAQLNGLRIPEAIDSYMKAEDPSNFEQVIEISEHAGKEEELIPYLLMARKTLQEPVVDGALVNAYATLGKLSEMEKFLQLSNVADLESIGDKLYEAENYDAAKIVYSSISNYSKLASTLVYLKDYQEAVDCARKASNVSVWKQVNQACLENGEFRLAQICGLNLVVHAEELDELVAQYEYNGYFSQLISLFENGLALERAHMGMFTELAILYTKYQPEKTMDHLKLFWSRINMPKVIRACQDAHLWTELVFLYKHYDEWDNASLTMMDHSESAFDHSSFKEVVVKVSNLEIYYKAINFYTNMHPALLNDLLAVLIPRLDLPRVIRIFQKSDNLPLIKPFLISVSEKNNSVVNQAYHDLLIEEHDYKSLRSVIEAHDKFDQLGLAERLEKHDLIFFREIAAVIYRKNKKWNKAISLLKTDKLWADAIETAALSKSSKIATDLFEYFVDTGNREAMVALLYSCYSLIDYDKVLELSWLNNLSDFVKPYEISIARENQLKITELYKDFKARESSNDGEDDSTAPQRLMITNGTGIPTGPNQIGYTPTGAGFGNGGFSNAGF</sequence>
<dbReference type="GO" id="GO:0006898">
    <property type="term" value="P:receptor-mediated endocytosis"/>
    <property type="evidence" value="ECO:0007669"/>
    <property type="project" value="TreeGrafter"/>
</dbReference>
<dbReference type="InterPro" id="IPR016025">
    <property type="entry name" value="Clathrin_H-chain_N"/>
</dbReference>
<feature type="repeat" description="CHCR" evidence="7">
    <location>
        <begin position="979"/>
        <end position="1124"/>
    </location>
</feature>
<name>A0A7D9CX22_DEKBR</name>
<accession>A0A7D9CX22</accession>
<evidence type="ECO:0000256" key="7">
    <source>
        <dbReference type="PROSITE-ProRule" id="PRU01006"/>
    </source>
</evidence>
<gene>
    <name evidence="9" type="primary">CHC1</name>
    <name evidence="9" type="ORF">DEBR0S2_18800G</name>
</gene>
<feature type="repeat" description="CHCR" evidence="7">
    <location>
        <begin position="1274"/>
        <end position="1420"/>
    </location>
</feature>
<feature type="repeat" description="CHCR" evidence="7">
    <location>
        <begin position="686"/>
        <end position="828"/>
    </location>
</feature>
<dbReference type="InterPro" id="IPR016024">
    <property type="entry name" value="ARM-type_fold"/>
</dbReference>
<evidence type="ECO:0000256" key="1">
    <source>
        <dbReference type="ARBA" id="ARBA00009535"/>
    </source>
</evidence>
<evidence type="ECO:0000313" key="9">
    <source>
        <dbReference type="EMBL" id="VUG17898.1"/>
    </source>
</evidence>
<feature type="repeat" description="CHCR" evidence="7">
    <location>
        <begin position="833"/>
        <end position="972"/>
    </location>
</feature>
<comment type="subcellular location">
    <subcellularLocation>
        <location evidence="6">Cytoplasmic vesicle membrane</location>
        <topology evidence="6">Peripheral membrane protein</topology>
        <orientation evidence="6">Cytoplasmic side</orientation>
    </subcellularLocation>
    <subcellularLocation>
        <location evidence="6">Membrane</location>
        <location evidence="6">Coated pit</location>
        <topology evidence="6">Peripheral membrane protein</topology>
        <orientation evidence="6">Cytoplasmic side</orientation>
    </subcellularLocation>
</comment>
<dbReference type="Gene3D" id="1.25.40.730">
    <property type="match status" value="1"/>
</dbReference>
<dbReference type="GO" id="GO:0006895">
    <property type="term" value="P:Golgi to endosome transport"/>
    <property type="evidence" value="ECO:0007669"/>
    <property type="project" value="TreeGrafter"/>
</dbReference>
<dbReference type="FunFam" id="2.130.10.110:FF:000003">
    <property type="entry name" value="Clathrin heavy chain"/>
    <property type="match status" value="1"/>
</dbReference>
<feature type="repeat" description="CHCR" evidence="7">
    <location>
        <begin position="1128"/>
        <end position="1269"/>
    </location>
</feature>
<dbReference type="Proteomes" id="UP000478008">
    <property type="component" value="Unassembled WGS sequence"/>
</dbReference>
<dbReference type="FunFam" id="1.25.40.10:FF:000002">
    <property type="entry name" value="Clathrin heavy chain"/>
    <property type="match status" value="1"/>
</dbReference>
<feature type="repeat" description="CHCR" evidence="7">
    <location>
        <begin position="536"/>
        <end position="683"/>
    </location>
</feature>
<comment type="function">
    <text evidence="6">Clathrin is the major protein of the polyhedral coat of coated pits and vesicles.</text>
</comment>
<evidence type="ECO:0000256" key="2">
    <source>
        <dbReference type="ARBA" id="ARBA00022737"/>
    </source>
</evidence>
<evidence type="ECO:0000256" key="5">
    <source>
        <dbReference type="ARBA" id="ARBA00023329"/>
    </source>
</evidence>
<dbReference type="SUPFAM" id="SSF48371">
    <property type="entry name" value="ARM repeat"/>
    <property type="match status" value="6"/>
</dbReference>
<dbReference type="GO" id="GO:0071439">
    <property type="term" value="C:clathrin complex"/>
    <property type="evidence" value="ECO:0007669"/>
    <property type="project" value="InterPro"/>
</dbReference>
<protein>
    <recommendedName>
        <fullName evidence="6">Clathrin heavy chain</fullName>
    </recommendedName>
</protein>
<evidence type="ECO:0000313" key="10">
    <source>
        <dbReference type="Proteomes" id="UP000478008"/>
    </source>
</evidence>
<feature type="repeat" description="CHCR" evidence="7">
    <location>
        <begin position="1423"/>
        <end position="1566"/>
    </location>
</feature>
<dbReference type="InterPro" id="IPR016341">
    <property type="entry name" value="Clathrin_heavy_chain"/>
</dbReference>
<dbReference type="PIRSF" id="PIRSF002290">
    <property type="entry name" value="Clathrin_H_chain"/>
    <property type="match status" value="1"/>
</dbReference>
<dbReference type="InterPro" id="IPR011990">
    <property type="entry name" value="TPR-like_helical_dom_sf"/>
</dbReference>
<dbReference type="Pfam" id="PF09268">
    <property type="entry name" value="Clathrin-link"/>
    <property type="match status" value="1"/>
</dbReference>
<keyword evidence="2" id="KW-0677">Repeat</keyword>
<dbReference type="PANTHER" id="PTHR10292:SF1">
    <property type="entry name" value="CLATHRIN HEAVY CHAIN"/>
    <property type="match status" value="1"/>
</dbReference>
<dbReference type="InterPro" id="IPR000547">
    <property type="entry name" value="Clathrin_H-chain/VPS_repeat"/>
</dbReference>
<reference evidence="9 10" key="1">
    <citation type="submission" date="2019-07" db="EMBL/GenBank/DDBJ databases">
        <authorList>
            <person name="Friedrich A."/>
            <person name="Schacherer J."/>
        </authorList>
    </citation>
    <scope>NUCLEOTIDE SEQUENCE [LARGE SCALE GENOMIC DNA]</scope>
</reference>
<keyword evidence="4 6" id="KW-0168">Coated pit</keyword>
<dbReference type="GO" id="GO:0032051">
    <property type="term" value="F:clathrin light chain binding"/>
    <property type="evidence" value="ECO:0007669"/>
    <property type="project" value="InterPro"/>
</dbReference>
<dbReference type="InterPro" id="IPR015348">
    <property type="entry name" value="Clathrin_H-chain_linker_core"/>
</dbReference>
<organism evidence="9 10">
    <name type="scientific">Dekkera bruxellensis</name>
    <name type="common">Brettanomyces custersii</name>
    <dbReference type="NCBI Taxonomy" id="5007"/>
    <lineage>
        <taxon>Eukaryota</taxon>
        <taxon>Fungi</taxon>
        <taxon>Dikarya</taxon>
        <taxon>Ascomycota</taxon>
        <taxon>Saccharomycotina</taxon>
        <taxon>Pichiomycetes</taxon>
        <taxon>Pichiales</taxon>
        <taxon>Pichiaceae</taxon>
        <taxon>Brettanomyces</taxon>
    </lineage>
</organism>
<dbReference type="FunFam" id="1.25.40.10:FF:000082">
    <property type="entry name" value="Clathrin heavy chain"/>
    <property type="match status" value="1"/>
</dbReference>
<dbReference type="SUPFAM" id="SSF50989">
    <property type="entry name" value="Clathrin heavy-chain terminal domain"/>
    <property type="match status" value="1"/>
</dbReference>
<dbReference type="GO" id="GO:0005198">
    <property type="term" value="F:structural molecule activity"/>
    <property type="evidence" value="ECO:0007669"/>
    <property type="project" value="InterPro"/>
</dbReference>
<dbReference type="SMART" id="SM00299">
    <property type="entry name" value="CLH"/>
    <property type="match status" value="7"/>
</dbReference>
<dbReference type="InterPro" id="IPR055358">
    <property type="entry name" value="CHCR"/>
</dbReference>
<dbReference type="Gene3D" id="1.25.40.10">
    <property type="entry name" value="Tetratricopeptide repeat domain"/>
    <property type="match status" value="5"/>
</dbReference>
<evidence type="ECO:0000256" key="6">
    <source>
        <dbReference type="PIRNR" id="PIRNR002290"/>
    </source>
</evidence>
<dbReference type="EMBL" id="CABFWN010000002">
    <property type="protein sequence ID" value="VUG17898.1"/>
    <property type="molecule type" value="Genomic_DNA"/>
</dbReference>
<comment type="similarity">
    <text evidence="1 6">Belongs to the clathrin heavy chain family.</text>
</comment>
<proteinExistence type="inferred from homology"/>
<dbReference type="Pfam" id="PF13838">
    <property type="entry name" value="Clathrin_H_link"/>
    <property type="match status" value="1"/>
</dbReference>
<evidence type="ECO:0000256" key="4">
    <source>
        <dbReference type="ARBA" id="ARBA00023176"/>
    </source>
</evidence>
<dbReference type="GO" id="GO:0030130">
    <property type="term" value="C:clathrin coat of trans-Golgi network vesicle"/>
    <property type="evidence" value="ECO:0007669"/>
    <property type="project" value="InterPro"/>
</dbReference>
<dbReference type="PROSITE" id="PS50236">
    <property type="entry name" value="CHCR"/>
    <property type="match status" value="7"/>
</dbReference>
<dbReference type="GO" id="GO:0030479">
    <property type="term" value="C:actin cortical patch"/>
    <property type="evidence" value="ECO:0007669"/>
    <property type="project" value="TreeGrafter"/>
</dbReference>
<dbReference type="Gene3D" id="2.130.10.110">
    <property type="entry name" value="Clathrin heavy-chain terminal domain"/>
    <property type="match status" value="1"/>
</dbReference>
<keyword evidence="5 6" id="KW-0968">Cytoplasmic vesicle</keyword>